<proteinExistence type="predicted"/>
<dbReference type="OMA" id="THITRIP"/>
<organism evidence="2 3">
    <name type="scientific">Latimeria chalumnae</name>
    <name type="common">Coelacanth</name>
    <dbReference type="NCBI Taxonomy" id="7897"/>
    <lineage>
        <taxon>Eukaryota</taxon>
        <taxon>Metazoa</taxon>
        <taxon>Chordata</taxon>
        <taxon>Craniata</taxon>
        <taxon>Vertebrata</taxon>
        <taxon>Euteleostomi</taxon>
        <taxon>Coelacanthiformes</taxon>
        <taxon>Coelacanthidae</taxon>
        <taxon>Latimeria</taxon>
    </lineage>
</organism>
<evidence type="ECO:0008006" key="4">
    <source>
        <dbReference type="Google" id="ProtNLM"/>
    </source>
</evidence>
<dbReference type="STRING" id="7897.ENSLACP00000003582"/>
<reference evidence="3" key="1">
    <citation type="submission" date="2011-08" db="EMBL/GenBank/DDBJ databases">
        <title>The draft genome of Latimeria chalumnae.</title>
        <authorList>
            <person name="Di Palma F."/>
            <person name="Alfoldi J."/>
            <person name="Johnson J."/>
            <person name="Berlin A."/>
            <person name="Gnerre S."/>
            <person name="Jaffe D."/>
            <person name="MacCallum I."/>
            <person name="Young S."/>
            <person name="Walker B.J."/>
            <person name="Lander E."/>
            <person name="Lindblad-Toh K."/>
        </authorList>
    </citation>
    <scope>NUCLEOTIDE SEQUENCE [LARGE SCALE GENOMIC DNA]</scope>
    <source>
        <strain evidence="3">Wild caught</strain>
    </source>
</reference>
<evidence type="ECO:0000313" key="2">
    <source>
        <dbReference type="Ensembl" id="ENSLACP00000003582.1"/>
    </source>
</evidence>
<keyword evidence="3" id="KW-1185">Reference proteome</keyword>
<dbReference type="AlphaFoldDB" id="H3A1R1"/>
<sequence length="186" mass="20876">GFTHITRIPKFQHTNGEAGHAVATLKGLWKKASDKSKALMAYYATPLEEGFPPAQLLLGRKLCTPLPQFPASLTPKWPNLKEFRRKEAESQNRCYSTSSLPSLALGQKDWITTEFSSPSCRNSYLVWTTRGLLQWNHIHLCSTNQSDTENVPEAQLLTSGASPEGPEQWYRTRSGRCSKSPQKLDL</sequence>
<dbReference type="InParanoid" id="H3A1R1"/>
<dbReference type="Ensembl" id="ENSLACT00000003614.1">
    <property type="protein sequence ID" value="ENSLACP00000003582.1"/>
    <property type="gene ID" value="ENSLACG00000003189.1"/>
</dbReference>
<name>H3A1R1_LATCH</name>
<dbReference type="EMBL" id="AFYH01193249">
    <property type="status" value="NOT_ANNOTATED_CDS"/>
    <property type="molecule type" value="Genomic_DNA"/>
</dbReference>
<accession>H3A1R1</accession>
<evidence type="ECO:0000313" key="3">
    <source>
        <dbReference type="Proteomes" id="UP000008672"/>
    </source>
</evidence>
<dbReference type="GeneTree" id="ENSGT00830000129370"/>
<reference evidence="2" key="2">
    <citation type="submission" date="2025-08" db="UniProtKB">
        <authorList>
            <consortium name="Ensembl"/>
        </authorList>
    </citation>
    <scope>IDENTIFICATION</scope>
</reference>
<dbReference type="Proteomes" id="UP000008672">
    <property type="component" value="Unassembled WGS sequence"/>
</dbReference>
<evidence type="ECO:0000256" key="1">
    <source>
        <dbReference type="SAM" id="MobiDB-lite"/>
    </source>
</evidence>
<feature type="compositionally biased region" description="Polar residues" evidence="1">
    <location>
        <begin position="175"/>
        <end position="186"/>
    </location>
</feature>
<protein>
    <recommendedName>
        <fullName evidence="4">Integrase catalytic domain-containing protein</fullName>
    </recommendedName>
</protein>
<reference evidence="2" key="3">
    <citation type="submission" date="2025-09" db="UniProtKB">
        <authorList>
            <consortium name="Ensembl"/>
        </authorList>
    </citation>
    <scope>IDENTIFICATION</scope>
</reference>
<feature type="region of interest" description="Disordered" evidence="1">
    <location>
        <begin position="157"/>
        <end position="186"/>
    </location>
</feature>
<dbReference type="HOGENOM" id="CLU_1478401_0_0_1"/>